<dbReference type="Proteomes" id="UP001221838">
    <property type="component" value="Unassembled WGS sequence"/>
</dbReference>
<proteinExistence type="predicted"/>
<name>A0ABT5DJN9_9BACT</name>
<evidence type="ECO:0000313" key="2">
    <source>
        <dbReference type="Proteomes" id="UP001221838"/>
    </source>
</evidence>
<dbReference type="RefSeq" id="WP_272142713.1">
    <property type="nucleotide sequence ID" value="NZ_JAQNDM010000002.1"/>
</dbReference>
<keyword evidence="2" id="KW-1185">Reference proteome</keyword>
<reference evidence="1 2" key="1">
    <citation type="submission" date="2022-11" db="EMBL/GenBank/DDBJ databases">
        <title>Minimal conservation of predation-associated metabolite biosynthetic gene clusters underscores biosynthetic potential of Myxococcota including descriptions for ten novel species: Archangium lansinium sp. nov., Myxococcus landrumus sp. nov., Nannocystis bai.</title>
        <authorList>
            <person name="Ahearne A."/>
            <person name="Stevens C."/>
            <person name="Dowd S."/>
        </authorList>
    </citation>
    <scope>NUCLEOTIDE SEQUENCE [LARGE SCALE GENOMIC DNA]</scope>
    <source>
        <strain evidence="1 2">NCWAL01</strain>
    </source>
</reference>
<dbReference type="EMBL" id="JAQNDM010000002">
    <property type="protein sequence ID" value="MDC0712576.1"/>
    <property type="molecule type" value="Genomic_DNA"/>
</dbReference>
<comment type="caution">
    <text evidence="1">The sequence shown here is derived from an EMBL/GenBank/DDBJ whole genome shotgun (WGS) entry which is preliminary data.</text>
</comment>
<accession>A0ABT5DJN9</accession>
<protein>
    <submittedName>
        <fullName evidence="1">Uncharacterized protein</fullName>
    </submittedName>
</protein>
<gene>
    <name evidence="1" type="ORF">POL68_29200</name>
</gene>
<organism evidence="1 2">
    <name type="scientific">Stigmatella ashevillensis</name>
    <dbReference type="NCBI Taxonomy" id="2995309"/>
    <lineage>
        <taxon>Bacteria</taxon>
        <taxon>Pseudomonadati</taxon>
        <taxon>Myxococcota</taxon>
        <taxon>Myxococcia</taxon>
        <taxon>Myxococcales</taxon>
        <taxon>Cystobacterineae</taxon>
        <taxon>Archangiaceae</taxon>
        <taxon>Stigmatella</taxon>
    </lineage>
</organism>
<evidence type="ECO:0000313" key="1">
    <source>
        <dbReference type="EMBL" id="MDC0712576.1"/>
    </source>
</evidence>
<sequence length="168" mass="19102">MSLSKYTPEETAALREQVLKQRVEPLVQQWFDKTPPLRSATLMLAQFWDDEADDAVHARLVLSERDTPDVEAASRADGADPVNLPHAIDEDTWYALFDAYVHHWPSNGDAIPLFAAFTREGCHQDMTLAEAYTPYAHFRRTPQGFTTEVVGTMLRPWLEGVRPSWEMG</sequence>